<dbReference type="WBParaSite" id="ASIM_0001881701-mRNA-1">
    <property type="protein sequence ID" value="ASIM_0001881701-mRNA-1"/>
    <property type="gene ID" value="ASIM_0001881701"/>
</dbReference>
<evidence type="ECO:0000313" key="2">
    <source>
        <dbReference type="Proteomes" id="UP000267096"/>
    </source>
</evidence>
<reference evidence="3" key="1">
    <citation type="submission" date="2017-02" db="UniProtKB">
        <authorList>
            <consortium name="WormBaseParasite"/>
        </authorList>
    </citation>
    <scope>IDENTIFICATION</scope>
</reference>
<gene>
    <name evidence="1" type="ORF">ASIM_LOCUS18213</name>
</gene>
<evidence type="ECO:0000313" key="3">
    <source>
        <dbReference type="WBParaSite" id="ASIM_0001881701-mRNA-1"/>
    </source>
</evidence>
<organism evidence="3">
    <name type="scientific">Anisakis simplex</name>
    <name type="common">Herring worm</name>
    <dbReference type="NCBI Taxonomy" id="6269"/>
    <lineage>
        <taxon>Eukaryota</taxon>
        <taxon>Metazoa</taxon>
        <taxon>Ecdysozoa</taxon>
        <taxon>Nematoda</taxon>
        <taxon>Chromadorea</taxon>
        <taxon>Rhabditida</taxon>
        <taxon>Spirurina</taxon>
        <taxon>Ascaridomorpha</taxon>
        <taxon>Ascaridoidea</taxon>
        <taxon>Anisakidae</taxon>
        <taxon>Anisakis</taxon>
        <taxon>Anisakis simplex complex</taxon>
    </lineage>
</organism>
<name>A0A0M3KCW5_ANISI</name>
<dbReference type="EMBL" id="UYRR01035182">
    <property type="protein sequence ID" value="VDK63822.1"/>
    <property type="molecule type" value="Genomic_DNA"/>
</dbReference>
<evidence type="ECO:0000313" key="1">
    <source>
        <dbReference type="EMBL" id="VDK63822.1"/>
    </source>
</evidence>
<dbReference type="AlphaFoldDB" id="A0A0M3KCW5"/>
<proteinExistence type="predicted"/>
<keyword evidence="2" id="KW-1185">Reference proteome</keyword>
<reference evidence="1 2" key="2">
    <citation type="submission" date="2018-11" db="EMBL/GenBank/DDBJ databases">
        <authorList>
            <consortium name="Pathogen Informatics"/>
        </authorList>
    </citation>
    <scope>NUCLEOTIDE SEQUENCE [LARGE SCALE GENOMIC DNA]</scope>
</reference>
<dbReference type="Proteomes" id="UP000267096">
    <property type="component" value="Unassembled WGS sequence"/>
</dbReference>
<protein>
    <submittedName>
        <fullName evidence="3">General transcription factor II-I repeat domain-containing protein 2</fullName>
    </submittedName>
</protein>
<accession>A0A0M3KCW5</accession>
<sequence length="178" mass="20510">MEMKNWNDFDACEKLKTRIANAAETHDRTVVISILTDVQQVMASTTELTARNLLNTLLFQLNSSFFGLLTANEFRKLVTETFLMAPPACSLLVTLNNVKYAGKFTNLNRFFELLDAVEECAIERITLKSFDKRPDDPEWCTFVDEIGRLLWQLQDRVYNMTANSKSRTFTVLLLFHIV</sequence>